<gene>
    <name evidence="1" type="ORF">MTR67_051292</name>
</gene>
<dbReference type="PANTHER" id="PTHR46148:SF57">
    <property type="entry name" value="OS12G0499874 PROTEIN"/>
    <property type="match status" value="1"/>
</dbReference>
<reference evidence="1" key="1">
    <citation type="submission" date="2023-08" db="EMBL/GenBank/DDBJ databases">
        <title>A de novo genome assembly of Solanum verrucosum Schlechtendal, a Mexican diploid species geographically isolated from the other diploid A-genome species in potato relatives.</title>
        <authorList>
            <person name="Hosaka K."/>
        </authorList>
    </citation>
    <scope>NUCLEOTIDE SEQUENCE</scope>
    <source>
        <tissue evidence="1">Young leaves</tissue>
    </source>
</reference>
<protein>
    <recommendedName>
        <fullName evidence="3">Chromo domain-containing protein</fullName>
    </recommendedName>
</protein>
<evidence type="ECO:0008006" key="3">
    <source>
        <dbReference type="Google" id="ProtNLM"/>
    </source>
</evidence>
<organism evidence="1 2">
    <name type="scientific">Solanum verrucosum</name>
    <dbReference type="NCBI Taxonomy" id="315347"/>
    <lineage>
        <taxon>Eukaryota</taxon>
        <taxon>Viridiplantae</taxon>
        <taxon>Streptophyta</taxon>
        <taxon>Embryophyta</taxon>
        <taxon>Tracheophyta</taxon>
        <taxon>Spermatophyta</taxon>
        <taxon>Magnoliopsida</taxon>
        <taxon>eudicotyledons</taxon>
        <taxon>Gunneridae</taxon>
        <taxon>Pentapetalae</taxon>
        <taxon>asterids</taxon>
        <taxon>lamiids</taxon>
        <taxon>Solanales</taxon>
        <taxon>Solanaceae</taxon>
        <taxon>Solanoideae</taxon>
        <taxon>Solaneae</taxon>
        <taxon>Solanum</taxon>
    </lineage>
</organism>
<sequence length="99" mass="11534">MKGVMRFGKKGKLSPRYEGPYKILKRIVPLESVVVKDCLTYEDLPVEILDRQVRRWRNNKVTSVKVVWRSQSVKGATWETEAPMKVKYTHLLPFDSILA</sequence>
<proteinExistence type="predicted"/>
<dbReference type="EMBL" id="CP133623">
    <property type="protein sequence ID" value="WMV57907.1"/>
    <property type="molecule type" value="Genomic_DNA"/>
</dbReference>
<name>A0AAF0V421_SOLVR</name>
<evidence type="ECO:0000313" key="2">
    <source>
        <dbReference type="Proteomes" id="UP001234989"/>
    </source>
</evidence>
<dbReference type="PANTHER" id="PTHR46148">
    <property type="entry name" value="CHROMO DOMAIN-CONTAINING PROTEIN"/>
    <property type="match status" value="1"/>
</dbReference>
<dbReference type="Proteomes" id="UP001234989">
    <property type="component" value="Chromosome 12"/>
</dbReference>
<dbReference type="AlphaFoldDB" id="A0AAF0V421"/>
<accession>A0AAF0V421</accession>
<evidence type="ECO:0000313" key="1">
    <source>
        <dbReference type="EMBL" id="WMV57907.1"/>
    </source>
</evidence>
<keyword evidence="2" id="KW-1185">Reference proteome</keyword>